<feature type="compositionally biased region" description="Polar residues" evidence="1">
    <location>
        <begin position="60"/>
        <end position="69"/>
    </location>
</feature>
<dbReference type="AlphaFoldDB" id="A0AA39HJA8"/>
<dbReference type="EMBL" id="JAUCMV010000004">
    <property type="protein sequence ID" value="KAK0405657.1"/>
    <property type="molecule type" value="Genomic_DNA"/>
</dbReference>
<evidence type="ECO:0000256" key="1">
    <source>
        <dbReference type="SAM" id="MobiDB-lite"/>
    </source>
</evidence>
<evidence type="ECO:0000313" key="3">
    <source>
        <dbReference type="Proteomes" id="UP001175271"/>
    </source>
</evidence>
<accession>A0AA39HJA8</accession>
<feature type="region of interest" description="Disordered" evidence="1">
    <location>
        <begin position="21"/>
        <end position="86"/>
    </location>
</feature>
<comment type="caution">
    <text evidence="2">The sequence shown here is derived from an EMBL/GenBank/DDBJ whole genome shotgun (WGS) entry which is preliminary data.</text>
</comment>
<evidence type="ECO:0000313" key="2">
    <source>
        <dbReference type="EMBL" id="KAK0405657.1"/>
    </source>
</evidence>
<name>A0AA39HJA8_9BILA</name>
<reference evidence="2" key="1">
    <citation type="submission" date="2023-06" db="EMBL/GenBank/DDBJ databases">
        <title>Genomic analysis of the entomopathogenic nematode Steinernema hermaphroditum.</title>
        <authorList>
            <person name="Schwarz E.M."/>
            <person name="Heppert J.K."/>
            <person name="Baniya A."/>
            <person name="Schwartz H.T."/>
            <person name="Tan C.-H."/>
            <person name="Antoshechkin I."/>
            <person name="Sternberg P.W."/>
            <person name="Goodrich-Blair H."/>
            <person name="Dillman A.R."/>
        </authorList>
    </citation>
    <scope>NUCLEOTIDE SEQUENCE</scope>
    <source>
        <strain evidence="2">PS9179</strain>
        <tissue evidence="2">Whole animal</tissue>
    </source>
</reference>
<feature type="compositionally biased region" description="Basic and acidic residues" evidence="1">
    <location>
        <begin position="71"/>
        <end position="84"/>
    </location>
</feature>
<proteinExistence type="predicted"/>
<sequence>MPSAAVCWPLSDRNKHLKLSWRRSSPFIRKQSSSKASAPELKASSSVPEVDGKKKEKQSTKNYDPTYQRSPGKEKIFEGEEARPKTQYITKTDKEISQLKEALIELSTANAAISSALIATQMMVQQLQQKSSIPPIASAPTKTMPASPSQPECDKRNDPEYCVLGDVSNAPPPPPAKAGVNSEVEIEPKAEIPKTPSLGSNVIPGERY</sequence>
<protein>
    <submittedName>
        <fullName evidence="2">Uncharacterized protein</fullName>
    </submittedName>
</protein>
<gene>
    <name evidence="2" type="ORF">QR680_018117</name>
</gene>
<keyword evidence="3" id="KW-1185">Reference proteome</keyword>
<feature type="compositionally biased region" description="Polar residues" evidence="1">
    <location>
        <begin position="140"/>
        <end position="150"/>
    </location>
</feature>
<organism evidence="2 3">
    <name type="scientific">Steinernema hermaphroditum</name>
    <dbReference type="NCBI Taxonomy" id="289476"/>
    <lineage>
        <taxon>Eukaryota</taxon>
        <taxon>Metazoa</taxon>
        <taxon>Ecdysozoa</taxon>
        <taxon>Nematoda</taxon>
        <taxon>Chromadorea</taxon>
        <taxon>Rhabditida</taxon>
        <taxon>Tylenchina</taxon>
        <taxon>Panagrolaimomorpha</taxon>
        <taxon>Strongyloidoidea</taxon>
        <taxon>Steinernematidae</taxon>
        <taxon>Steinernema</taxon>
    </lineage>
</organism>
<feature type="compositionally biased region" description="Basic and acidic residues" evidence="1">
    <location>
        <begin position="50"/>
        <end position="59"/>
    </location>
</feature>
<feature type="region of interest" description="Disordered" evidence="1">
    <location>
        <begin position="135"/>
        <end position="208"/>
    </location>
</feature>
<dbReference type="Proteomes" id="UP001175271">
    <property type="component" value="Unassembled WGS sequence"/>
</dbReference>